<feature type="transmembrane region" description="Helical" evidence="13">
    <location>
        <begin position="12"/>
        <end position="29"/>
    </location>
</feature>
<evidence type="ECO:0000313" key="16">
    <source>
        <dbReference type="Proteomes" id="UP001238088"/>
    </source>
</evidence>
<dbReference type="Gene3D" id="3.30.565.10">
    <property type="entry name" value="Histidine kinase-like ATPase, C-terminal domain"/>
    <property type="match status" value="1"/>
</dbReference>
<evidence type="ECO:0000313" key="15">
    <source>
        <dbReference type="EMBL" id="MDQ0271852.1"/>
    </source>
</evidence>
<keyword evidence="8 15" id="KW-0418">Kinase</keyword>
<dbReference type="InterPro" id="IPR005467">
    <property type="entry name" value="His_kinase_dom"/>
</dbReference>
<keyword evidence="10 13" id="KW-1133">Transmembrane helix</keyword>
<comment type="catalytic activity">
    <reaction evidence="1">
        <text>ATP + protein L-histidine = ADP + protein N-phospho-L-histidine.</text>
        <dbReference type="EC" id="2.7.13.3"/>
    </reaction>
</comment>
<accession>A0ABU0AM30</accession>
<sequence length="334" mass="38728">MWLAYLRERLSWILLFLFLIVLMTFIAYIDATISLSSILYIAFLFVIIFLIFVFIRYQKETRYYKSLEDWENSLDITNIAAGNSPFEKIIEDSLDSQTAKLNHMIDQKQTALEQEKDDLLSWIHEVKTPLTAMQLKIERLEEDTLKLQLSYEWLRVHLLLDQQLHQSRIPSIENDLYIEDIQLDKLIYKEIRELQPWCMEKGIGFDIDLKKNELLSDAKWLGFIIRQLLTNAVKYSDSADIEVKSAIVEGKNILTINDYGRGIAVKDLPRIFDRGFTSTTDHTGHAATGMGLYLAQKAADALHIQISVDSELARGTTFSLTFPEQNEFVRITCM</sequence>
<evidence type="ECO:0000256" key="1">
    <source>
        <dbReference type="ARBA" id="ARBA00000085"/>
    </source>
</evidence>
<keyword evidence="16" id="KW-1185">Reference proteome</keyword>
<dbReference type="Pfam" id="PF02518">
    <property type="entry name" value="HATPase_c"/>
    <property type="match status" value="1"/>
</dbReference>
<evidence type="ECO:0000256" key="8">
    <source>
        <dbReference type="ARBA" id="ARBA00022777"/>
    </source>
</evidence>
<evidence type="ECO:0000256" key="11">
    <source>
        <dbReference type="ARBA" id="ARBA00023012"/>
    </source>
</evidence>
<feature type="domain" description="Histidine kinase" evidence="14">
    <location>
        <begin position="121"/>
        <end position="326"/>
    </location>
</feature>
<dbReference type="InterPro" id="IPR036097">
    <property type="entry name" value="HisK_dim/P_sf"/>
</dbReference>
<proteinExistence type="predicted"/>
<dbReference type="Gene3D" id="1.10.287.130">
    <property type="match status" value="1"/>
</dbReference>
<dbReference type="InterPro" id="IPR050351">
    <property type="entry name" value="BphY/WalK/GraS-like"/>
</dbReference>
<evidence type="ECO:0000256" key="4">
    <source>
        <dbReference type="ARBA" id="ARBA00022475"/>
    </source>
</evidence>
<keyword evidence="11" id="KW-0902">Two-component regulatory system</keyword>
<dbReference type="PANTHER" id="PTHR45453:SF2">
    <property type="entry name" value="HISTIDINE KINASE"/>
    <property type="match status" value="1"/>
</dbReference>
<keyword evidence="7" id="KW-0547">Nucleotide-binding</keyword>
<dbReference type="GO" id="GO:0004673">
    <property type="term" value="F:protein histidine kinase activity"/>
    <property type="evidence" value="ECO:0007669"/>
    <property type="project" value="UniProtKB-EC"/>
</dbReference>
<evidence type="ECO:0000256" key="3">
    <source>
        <dbReference type="ARBA" id="ARBA00012438"/>
    </source>
</evidence>
<dbReference type="InterPro" id="IPR004358">
    <property type="entry name" value="Sig_transdc_His_kin-like_C"/>
</dbReference>
<dbReference type="InterPro" id="IPR003594">
    <property type="entry name" value="HATPase_dom"/>
</dbReference>
<protein>
    <recommendedName>
        <fullName evidence="3">histidine kinase</fullName>
        <ecNumber evidence="3">2.7.13.3</ecNumber>
    </recommendedName>
</protein>
<keyword evidence="4" id="KW-1003">Cell membrane</keyword>
<keyword evidence="9" id="KW-0067">ATP-binding</keyword>
<organism evidence="15 16">
    <name type="scientific">Cytobacillus purgationiresistens</name>
    <dbReference type="NCBI Taxonomy" id="863449"/>
    <lineage>
        <taxon>Bacteria</taxon>
        <taxon>Bacillati</taxon>
        <taxon>Bacillota</taxon>
        <taxon>Bacilli</taxon>
        <taxon>Bacillales</taxon>
        <taxon>Bacillaceae</taxon>
        <taxon>Cytobacillus</taxon>
    </lineage>
</organism>
<dbReference type="SUPFAM" id="SSF47384">
    <property type="entry name" value="Homodimeric domain of signal transducing histidine kinase"/>
    <property type="match status" value="1"/>
</dbReference>
<evidence type="ECO:0000256" key="7">
    <source>
        <dbReference type="ARBA" id="ARBA00022741"/>
    </source>
</evidence>
<dbReference type="PANTHER" id="PTHR45453">
    <property type="entry name" value="PHOSPHATE REGULON SENSOR PROTEIN PHOR"/>
    <property type="match status" value="1"/>
</dbReference>
<dbReference type="RefSeq" id="WP_307477174.1">
    <property type="nucleotide sequence ID" value="NZ_JAUSUB010000017.1"/>
</dbReference>
<dbReference type="Proteomes" id="UP001238088">
    <property type="component" value="Unassembled WGS sequence"/>
</dbReference>
<evidence type="ECO:0000256" key="9">
    <source>
        <dbReference type="ARBA" id="ARBA00022840"/>
    </source>
</evidence>
<evidence type="ECO:0000256" key="5">
    <source>
        <dbReference type="ARBA" id="ARBA00022679"/>
    </source>
</evidence>
<keyword evidence="5 15" id="KW-0808">Transferase</keyword>
<reference evidence="15 16" key="1">
    <citation type="submission" date="2023-07" db="EMBL/GenBank/DDBJ databases">
        <title>Genomic Encyclopedia of Type Strains, Phase IV (KMG-IV): sequencing the most valuable type-strain genomes for metagenomic binning, comparative biology and taxonomic classification.</title>
        <authorList>
            <person name="Goeker M."/>
        </authorList>
    </citation>
    <scope>NUCLEOTIDE SEQUENCE [LARGE SCALE GENOMIC DNA]</scope>
    <source>
        <strain evidence="15 16">DSM 23494</strain>
    </source>
</reference>
<dbReference type="InterPro" id="IPR036890">
    <property type="entry name" value="HATPase_C_sf"/>
</dbReference>
<feature type="transmembrane region" description="Helical" evidence="13">
    <location>
        <begin position="35"/>
        <end position="55"/>
    </location>
</feature>
<dbReference type="PROSITE" id="PS50109">
    <property type="entry name" value="HIS_KIN"/>
    <property type="match status" value="1"/>
</dbReference>
<comment type="subcellular location">
    <subcellularLocation>
        <location evidence="2">Cell membrane</location>
        <topology evidence="2">Multi-pass membrane protein</topology>
    </subcellularLocation>
</comment>
<gene>
    <name evidence="15" type="ORF">J2S17_003740</name>
</gene>
<dbReference type="PRINTS" id="PR00344">
    <property type="entry name" value="BCTRLSENSOR"/>
</dbReference>
<evidence type="ECO:0000256" key="12">
    <source>
        <dbReference type="ARBA" id="ARBA00023136"/>
    </source>
</evidence>
<keyword evidence="6 13" id="KW-0812">Transmembrane</keyword>
<evidence type="ECO:0000256" key="10">
    <source>
        <dbReference type="ARBA" id="ARBA00022989"/>
    </source>
</evidence>
<dbReference type="EC" id="2.7.13.3" evidence="3"/>
<dbReference type="EMBL" id="JAUSUB010000017">
    <property type="protein sequence ID" value="MDQ0271852.1"/>
    <property type="molecule type" value="Genomic_DNA"/>
</dbReference>
<dbReference type="SUPFAM" id="SSF55874">
    <property type="entry name" value="ATPase domain of HSP90 chaperone/DNA topoisomerase II/histidine kinase"/>
    <property type="match status" value="1"/>
</dbReference>
<name>A0ABU0AM30_9BACI</name>
<evidence type="ECO:0000259" key="14">
    <source>
        <dbReference type="PROSITE" id="PS50109"/>
    </source>
</evidence>
<keyword evidence="12 13" id="KW-0472">Membrane</keyword>
<evidence type="ECO:0000256" key="6">
    <source>
        <dbReference type="ARBA" id="ARBA00022692"/>
    </source>
</evidence>
<evidence type="ECO:0000256" key="2">
    <source>
        <dbReference type="ARBA" id="ARBA00004651"/>
    </source>
</evidence>
<dbReference type="SMART" id="SM00387">
    <property type="entry name" value="HATPase_c"/>
    <property type="match status" value="1"/>
</dbReference>
<comment type="caution">
    <text evidence="15">The sequence shown here is derived from an EMBL/GenBank/DDBJ whole genome shotgun (WGS) entry which is preliminary data.</text>
</comment>
<evidence type="ECO:0000256" key="13">
    <source>
        <dbReference type="SAM" id="Phobius"/>
    </source>
</evidence>